<sequence length="261" mass="27190">MQSLHLADAGGALRYHDLPGTGPAGVYIPGLACAATADFPETAAHPAIRDRRWILVDPLGVGFSDRPADFPYTIEAHAATVAALLDHLGLAGCAVVGSSMGGAVAITLATARPDLVGHLLLAEPALDRGRGMLSPYLADLDEAEFVERGHRELVEMLEKAAADGHTGAGNFAAAVRAAAPYAMHRSGRSLRQPRDPSFRDQLYRLPMGRAVVVGARTGVDLSTFAAHGIPTYEVPAAGHSMMDENPAGFATALAAGLAGWR</sequence>
<accession>A0A810N185</accession>
<dbReference type="Proteomes" id="UP000680866">
    <property type="component" value="Chromosome"/>
</dbReference>
<dbReference type="PRINTS" id="PR00111">
    <property type="entry name" value="ABHYDROLASE"/>
</dbReference>
<dbReference type="EMBL" id="AP023359">
    <property type="protein sequence ID" value="BCJ66630.1"/>
    <property type="molecule type" value="Genomic_DNA"/>
</dbReference>
<dbReference type="InterPro" id="IPR050266">
    <property type="entry name" value="AB_hydrolase_sf"/>
</dbReference>
<reference evidence="2" key="1">
    <citation type="submission" date="2020-08" db="EMBL/GenBank/DDBJ databases">
        <title>Whole genome shotgun sequence of Polymorphospora rubra NBRC 101157.</title>
        <authorList>
            <person name="Komaki H."/>
            <person name="Tamura T."/>
        </authorList>
    </citation>
    <scope>NUCLEOTIDE SEQUENCE</scope>
    <source>
        <strain evidence="2">NBRC 101157</strain>
    </source>
</reference>
<dbReference type="InterPro" id="IPR029058">
    <property type="entry name" value="AB_hydrolase_fold"/>
</dbReference>
<dbReference type="AlphaFoldDB" id="A0A810N185"/>
<keyword evidence="3" id="KW-1185">Reference proteome</keyword>
<evidence type="ECO:0000313" key="3">
    <source>
        <dbReference type="Proteomes" id="UP000680866"/>
    </source>
</evidence>
<dbReference type="Gene3D" id="3.40.50.1820">
    <property type="entry name" value="alpha/beta hydrolase"/>
    <property type="match status" value="1"/>
</dbReference>
<dbReference type="PANTHER" id="PTHR43798:SF33">
    <property type="entry name" value="HYDROLASE, PUTATIVE (AFU_ORTHOLOGUE AFUA_2G14860)-RELATED"/>
    <property type="match status" value="1"/>
</dbReference>
<dbReference type="GO" id="GO:0016020">
    <property type="term" value="C:membrane"/>
    <property type="evidence" value="ECO:0007669"/>
    <property type="project" value="TreeGrafter"/>
</dbReference>
<organism evidence="2 3">
    <name type="scientific">Polymorphospora rubra</name>
    <dbReference type="NCBI Taxonomy" id="338584"/>
    <lineage>
        <taxon>Bacteria</taxon>
        <taxon>Bacillati</taxon>
        <taxon>Actinomycetota</taxon>
        <taxon>Actinomycetes</taxon>
        <taxon>Micromonosporales</taxon>
        <taxon>Micromonosporaceae</taxon>
        <taxon>Polymorphospora</taxon>
    </lineage>
</organism>
<gene>
    <name evidence="2" type="ORF">Prubr_36510</name>
</gene>
<protein>
    <submittedName>
        <fullName evidence="2">Alpha/beta hydrolase</fullName>
    </submittedName>
</protein>
<evidence type="ECO:0000259" key="1">
    <source>
        <dbReference type="Pfam" id="PF00561"/>
    </source>
</evidence>
<proteinExistence type="predicted"/>
<dbReference type="Pfam" id="PF00561">
    <property type="entry name" value="Abhydrolase_1"/>
    <property type="match status" value="1"/>
</dbReference>
<dbReference type="GO" id="GO:0016787">
    <property type="term" value="F:hydrolase activity"/>
    <property type="evidence" value="ECO:0007669"/>
    <property type="project" value="UniProtKB-KW"/>
</dbReference>
<dbReference type="KEGG" id="pry:Prubr_36510"/>
<evidence type="ECO:0000313" key="2">
    <source>
        <dbReference type="EMBL" id="BCJ66630.1"/>
    </source>
</evidence>
<dbReference type="SUPFAM" id="SSF53474">
    <property type="entry name" value="alpha/beta-Hydrolases"/>
    <property type="match status" value="1"/>
</dbReference>
<dbReference type="PANTHER" id="PTHR43798">
    <property type="entry name" value="MONOACYLGLYCEROL LIPASE"/>
    <property type="match status" value="1"/>
</dbReference>
<dbReference type="RefSeq" id="WP_212826860.1">
    <property type="nucleotide sequence ID" value="NZ_AP023359.1"/>
</dbReference>
<keyword evidence="2" id="KW-0378">Hydrolase</keyword>
<feature type="domain" description="AB hydrolase-1" evidence="1">
    <location>
        <begin position="39"/>
        <end position="132"/>
    </location>
</feature>
<name>A0A810N185_9ACTN</name>
<dbReference type="InterPro" id="IPR000073">
    <property type="entry name" value="AB_hydrolase_1"/>
</dbReference>